<dbReference type="GO" id="GO:0006605">
    <property type="term" value="P:protein targeting"/>
    <property type="evidence" value="ECO:0007669"/>
    <property type="project" value="UniProtKB-UniRule"/>
</dbReference>
<dbReference type="PANTHER" id="PTHR30081:SF1">
    <property type="entry name" value="PROTEIN TRANSLOCASE SUBUNIT SECD"/>
    <property type="match status" value="1"/>
</dbReference>
<dbReference type="NCBIfam" id="TIGR00916">
    <property type="entry name" value="2A0604s01"/>
    <property type="match status" value="1"/>
</dbReference>
<comment type="caution">
    <text evidence="13">The sequence shown here is derived from an EMBL/GenBank/DDBJ whole genome shotgun (WGS) entry which is preliminary data.</text>
</comment>
<dbReference type="Gene3D" id="3.30.70.3220">
    <property type="match status" value="1"/>
</dbReference>
<feature type="domain" description="Protein export membrane protein SecD/SecF C-terminal" evidence="10">
    <location>
        <begin position="237"/>
        <end position="406"/>
    </location>
</feature>
<dbReference type="InterPro" id="IPR054384">
    <property type="entry name" value="SecDF_P1_head"/>
</dbReference>
<dbReference type="InterPro" id="IPR055344">
    <property type="entry name" value="SecD_SecF_C_bact"/>
</dbReference>
<evidence type="ECO:0000259" key="11">
    <source>
        <dbReference type="Pfam" id="PF21760"/>
    </source>
</evidence>
<comment type="subcellular location">
    <subcellularLocation>
        <location evidence="1 9">Cell membrane</location>
        <topology evidence="1 9">Multi-pass membrane protein</topology>
    </subcellularLocation>
</comment>
<feature type="transmembrane region" description="Helical" evidence="9">
    <location>
        <begin position="254"/>
        <end position="275"/>
    </location>
</feature>
<dbReference type="GO" id="GO:0043952">
    <property type="term" value="P:protein transport by the Sec complex"/>
    <property type="evidence" value="ECO:0007669"/>
    <property type="project" value="UniProtKB-UniRule"/>
</dbReference>
<keyword evidence="6 9" id="KW-1133">Transmembrane helix</keyword>
<dbReference type="Proteomes" id="UP000647416">
    <property type="component" value="Unassembled WGS sequence"/>
</dbReference>
<protein>
    <recommendedName>
        <fullName evidence="9">Protein translocase subunit SecD</fullName>
    </recommendedName>
</protein>
<feature type="domain" description="Protein translocase subunit SecDF P1" evidence="11">
    <location>
        <begin position="71"/>
        <end position="128"/>
    </location>
</feature>
<feature type="transmembrane region" description="Helical" evidence="9">
    <location>
        <begin position="308"/>
        <end position="332"/>
    </location>
</feature>
<dbReference type="Pfam" id="PF02355">
    <property type="entry name" value="SecD_SecF_C"/>
    <property type="match status" value="1"/>
</dbReference>
<evidence type="ECO:0000256" key="4">
    <source>
        <dbReference type="ARBA" id="ARBA00022692"/>
    </source>
</evidence>
<dbReference type="GO" id="GO:0015450">
    <property type="term" value="F:protein-transporting ATPase activity"/>
    <property type="evidence" value="ECO:0007669"/>
    <property type="project" value="InterPro"/>
</dbReference>
<evidence type="ECO:0000256" key="8">
    <source>
        <dbReference type="ARBA" id="ARBA00023136"/>
    </source>
</evidence>
<dbReference type="EMBL" id="JACRTE010000007">
    <property type="protein sequence ID" value="MBC8596702.1"/>
    <property type="molecule type" value="Genomic_DNA"/>
</dbReference>
<feature type="transmembrane region" description="Helical" evidence="9">
    <location>
        <begin position="282"/>
        <end position="302"/>
    </location>
</feature>
<dbReference type="AlphaFoldDB" id="A0A926FCF3"/>
<evidence type="ECO:0000259" key="12">
    <source>
        <dbReference type="Pfam" id="PF22599"/>
    </source>
</evidence>
<evidence type="ECO:0000256" key="7">
    <source>
        <dbReference type="ARBA" id="ARBA00023010"/>
    </source>
</evidence>
<evidence type="ECO:0000256" key="9">
    <source>
        <dbReference type="HAMAP-Rule" id="MF_01463"/>
    </source>
</evidence>
<feature type="transmembrane region" description="Helical" evidence="9">
    <location>
        <begin position="353"/>
        <end position="375"/>
    </location>
</feature>
<accession>A0A926FCF3</accession>
<dbReference type="Pfam" id="PF21760">
    <property type="entry name" value="SecD_1st"/>
    <property type="match status" value="1"/>
</dbReference>
<keyword evidence="5 9" id="KW-0653">Protein transport</keyword>
<dbReference type="SUPFAM" id="SSF82866">
    <property type="entry name" value="Multidrug efflux transporter AcrB transmembrane domain"/>
    <property type="match status" value="1"/>
</dbReference>
<comment type="subunit">
    <text evidence="9">Forms a complex with SecF. Part of the essential Sec protein translocation apparatus which comprises SecA, SecYEG and auxiliary proteins SecDF. Other proteins may also be involved.</text>
</comment>
<dbReference type="Pfam" id="PF22599">
    <property type="entry name" value="SecDF_P1_head"/>
    <property type="match status" value="1"/>
</dbReference>
<dbReference type="RefSeq" id="WP_262432124.1">
    <property type="nucleotide sequence ID" value="NZ_JACRTE010000007.1"/>
</dbReference>
<comment type="similarity">
    <text evidence="9">Belongs to the SecD/SecF family. SecD subfamily.</text>
</comment>
<dbReference type="InterPro" id="IPR048634">
    <property type="entry name" value="SecD_SecF_C"/>
</dbReference>
<feature type="domain" description="SecDF P1 head subdomain" evidence="12">
    <location>
        <begin position="130"/>
        <end position="235"/>
    </location>
</feature>
<evidence type="ECO:0000256" key="3">
    <source>
        <dbReference type="ARBA" id="ARBA00022475"/>
    </source>
</evidence>
<comment type="caution">
    <text evidence="9">Lacks conserved residue(s) required for the propagation of feature annotation.</text>
</comment>
<feature type="transmembrane region" description="Helical" evidence="9">
    <location>
        <begin position="381"/>
        <end position="405"/>
    </location>
</feature>
<evidence type="ECO:0000256" key="5">
    <source>
        <dbReference type="ARBA" id="ARBA00022927"/>
    </source>
</evidence>
<evidence type="ECO:0000313" key="14">
    <source>
        <dbReference type="Proteomes" id="UP000647416"/>
    </source>
</evidence>
<dbReference type="NCBIfam" id="TIGR01129">
    <property type="entry name" value="secD"/>
    <property type="match status" value="1"/>
</dbReference>
<evidence type="ECO:0000256" key="6">
    <source>
        <dbReference type="ARBA" id="ARBA00022989"/>
    </source>
</evidence>
<dbReference type="InterPro" id="IPR048631">
    <property type="entry name" value="SecD_1st"/>
</dbReference>
<proteinExistence type="inferred from homology"/>
<sequence>MKSKSIVKFAIVILIIATLGYIAAYGLTIGDYHIASVTDEENGIKKGMDLAGGATILFEADTDNVADGDMAAVVEVLRTRLDSAGQFEATVAQQGKKRVRVEIPAVMDTQEAIDLLGTTAKLEFRDKDGNVVLKGEQVKKAQSVYDTLDSSGKKGYQVRLELTSEGRKAFAEATERVAGYSSDNTNYIAIYLDDTVVSSPRVQEKIDSETCVINGDFTAEDSKTLASQIQSGKLPFSIKVVESRTIGASLGEDALARSVKAGAIGFVLVVLYMIIMYRLCGFISGISLAGYITLVLMILSWLKINLTLPGIAGIILTIGTAVDANVIIFERVKEELRLGKTLRASVDAGFKRAFTAILDANVTTLIAAVVLYFFGTGSIKGFAVTLFIGTPVSMFTAIVVTRFLLQQLIGFNIKNSKLYSA</sequence>
<keyword evidence="7 9" id="KW-0811">Translocation</keyword>
<evidence type="ECO:0000313" key="13">
    <source>
        <dbReference type="EMBL" id="MBC8596702.1"/>
    </source>
</evidence>
<evidence type="ECO:0000256" key="1">
    <source>
        <dbReference type="ARBA" id="ARBA00004651"/>
    </source>
</evidence>
<gene>
    <name evidence="9 13" type="primary">secD</name>
    <name evidence="13" type="ORF">H8706_07435</name>
</gene>
<name>A0A926FCF3_9FIRM</name>
<evidence type="ECO:0000256" key="2">
    <source>
        <dbReference type="ARBA" id="ARBA00022448"/>
    </source>
</evidence>
<keyword evidence="14" id="KW-1185">Reference proteome</keyword>
<keyword evidence="2 9" id="KW-0813">Transport</keyword>
<evidence type="ECO:0000259" key="10">
    <source>
        <dbReference type="Pfam" id="PF02355"/>
    </source>
</evidence>
<keyword evidence="3 9" id="KW-1003">Cell membrane</keyword>
<dbReference type="InterPro" id="IPR022813">
    <property type="entry name" value="SecD/SecF_arch_bac"/>
</dbReference>
<comment type="function">
    <text evidence="9">Part of the Sec protein translocase complex. Interacts with the SecYEG preprotein conducting channel. SecDF uses the proton motive force (PMF) to complete protein translocation after the ATP-dependent function of SecA.</text>
</comment>
<dbReference type="HAMAP" id="MF_01463_B">
    <property type="entry name" value="SecD_B"/>
    <property type="match status" value="1"/>
</dbReference>
<dbReference type="InterPro" id="IPR005791">
    <property type="entry name" value="SecD"/>
</dbReference>
<dbReference type="GO" id="GO:0005886">
    <property type="term" value="C:plasma membrane"/>
    <property type="evidence" value="ECO:0007669"/>
    <property type="project" value="UniProtKB-SubCell"/>
</dbReference>
<dbReference type="FunFam" id="1.20.1640.10:FF:000004">
    <property type="entry name" value="Protein translocase subunit SecD"/>
    <property type="match status" value="1"/>
</dbReference>
<keyword evidence="8 9" id="KW-0472">Membrane</keyword>
<dbReference type="PANTHER" id="PTHR30081">
    <property type="entry name" value="PROTEIN-EXPORT MEMBRANE PROTEIN SEC"/>
    <property type="match status" value="1"/>
</dbReference>
<dbReference type="Gene3D" id="1.20.1640.10">
    <property type="entry name" value="Multidrug efflux transporter AcrB transmembrane domain"/>
    <property type="match status" value="1"/>
</dbReference>
<dbReference type="GO" id="GO:0065002">
    <property type="term" value="P:intracellular protein transmembrane transport"/>
    <property type="evidence" value="ECO:0007669"/>
    <property type="project" value="UniProtKB-UniRule"/>
</dbReference>
<organism evidence="13 14">
    <name type="scientific">Qingrenia yutianensis</name>
    <dbReference type="NCBI Taxonomy" id="2763676"/>
    <lineage>
        <taxon>Bacteria</taxon>
        <taxon>Bacillati</taxon>
        <taxon>Bacillota</taxon>
        <taxon>Clostridia</taxon>
        <taxon>Eubacteriales</taxon>
        <taxon>Oscillospiraceae</taxon>
        <taxon>Qingrenia</taxon>
    </lineage>
</organism>
<reference evidence="13" key="1">
    <citation type="submission" date="2020-08" db="EMBL/GenBank/DDBJ databases">
        <title>Genome public.</title>
        <authorList>
            <person name="Liu C."/>
            <person name="Sun Q."/>
        </authorList>
    </citation>
    <scope>NUCLEOTIDE SEQUENCE</scope>
    <source>
        <strain evidence="13">NSJ-50</strain>
    </source>
</reference>
<keyword evidence="4 9" id="KW-0812">Transmembrane</keyword>